<proteinExistence type="inferred from homology"/>
<dbReference type="Pfam" id="PF01155">
    <property type="entry name" value="HypA"/>
    <property type="match status" value="1"/>
</dbReference>
<evidence type="ECO:0000256" key="1">
    <source>
        <dbReference type="ARBA" id="ARBA00010748"/>
    </source>
</evidence>
<evidence type="ECO:0000256" key="4">
    <source>
        <dbReference type="ARBA" id="ARBA00022833"/>
    </source>
</evidence>
<dbReference type="InterPro" id="IPR000688">
    <property type="entry name" value="HypA/HybF"/>
</dbReference>
<evidence type="ECO:0000256" key="2">
    <source>
        <dbReference type="ARBA" id="ARBA00022596"/>
    </source>
</evidence>
<dbReference type="GO" id="GO:0016151">
    <property type="term" value="F:nickel cation binding"/>
    <property type="evidence" value="ECO:0007669"/>
    <property type="project" value="UniProtKB-UniRule"/>
</dbReference>
<evidence type="ECO:0000256" key="3">
    <source>
        <dbReference type="ARBA" id="ARBA00022723"/>
    </source>
</evidence>
<gene>
    <name evidence="5" type="primary">hypA</name>
    <name evidence="6" type="ORF">GIY23_09540</name>
</gene>
<reference evidence="7" key="1">
    <citation type="submission" date="2019-11" db="EMBL/GenBank/DDBJ databases">
        <title>The complete genome sequence of Saccharopolyspora sp. E2A.</title>
        <authorList>
            <person name="Zhang G."/>
        </authorList>
    </citation>
    <scope>NUCLEOTIDE SEQUENCE [LARGE SCALE GENOMIC DNA]</scope>
    <source>
        <strain evidence="7">E2A</strain>
    </source>
</reference>
<keyword evidence="7" id="KW-1185">Reference proteome</keyword>
<dbReference type="GO" id="GO:0008270">
    <property type="term" value="F:zinc ion binding"/>
    <property type="evidence" value="ECO:0007669"/>
    <property type="project" value="UniProtKB-UniRule"/>
</dbReference>
<accession>A0A5Q3QFY4</accession>
<keyword evidence="2 5" id="KW-0533">Nickel</keyword>
<organism evidence="6 7">
    <name type="scientific">Allosaccharopolyspora coralli</name>
    <dbReference type="NCBI Taxonomy" id="2665642"/>
    <lineage>
        <taxon>Bacteria</taxon>
        <taxon>Bacillati</taxon>
        <taxon>Actinomycetota</taxon>
        <taxon>Actinomycetes</taxon>
        <taxon>Pseudonocardiales</taxon>
        <taxon>Pseudonocardiaceae</taxon>
        <taxon>Allosaccharopolyspora</taxon>
    </lineage>
</organism>
<keyword evidence="4 5" id="KW-0862">Zinc</keyword>
<dbReference type="InterPro" id="IPR020538">
    <property type="entry name" value="Hydgase_Ni_incorp_HypA/HybF_CS"/>
</dbReference>
<feature type="binding site" evidence="5">
    <location>
        <position position="88"/>
    </location>
    <ligand>
        <name>Zn(2+)</name>
        <dbReference type="ChEBI" id="CHEBI:29105"/>
    </ligand>
</feature>
<feature type="binding site" evidence="5">
    <location>
        <position position="75"/>
    </location>
    <ligand>
        <name>Zn(2+)</name>
        <dbReference type="ChEBI" id="CHEBI:29105"/>
    </ligand>
</feature>
<keyword evidence="3 5" id="KW-0479">Metal-binding</keyword>
<dbReference type="AlphaFoldDB" id="A0A5Q3QFY4"/>
<evidence type="ECO:0000256" key="5">
    <source>
        <dbReference type="HAMAP-Rule" id="MF_00213"/>
    </source>
</evidence>
<dbReference type="PANTHER" id="PTHR34535">
    <property type="entry name" value="HYDROGENASE MATURATION FACTOR HYPA"/>
    <property type="match status" value="1"/>
</dbReference>
<dbReference type="RefSeq" id="WP_154076321.1">
    <property type="nucleotide sequence ID" value="NZ_CP045929.1"/>
</dbReference>
<sequence length="111" mass="12085">MAVHELGITQSVVETVLETVESPRITGLQLEIGRISGLVPDSVRFCFDLVAEGTALEGARLEIIEPPGRVRCRTCDAEFDVVEMVALCECGSVDLDVVSGRQLRIRSVEVQ</sequence>
<dbReference type="Gene3D" id="3.30.2320.80">
    <property type="match status" value="1"/>
</dbReference>
<protein>
    <recommendedName>
        <fullName evidence="5">Hydrogenase maturation factor HypA</fullName>
    </recommendedName>
</protein>
<dbReference type="EMBL" id="CP045929">
    <property type="protein sequence ID" value="QGK69727.1"/>
    <property type="molecule type" value="Genomic_DNA"/>
</dbReference>
<dbReference type="GO" id="GO:0051604">
    <property type="term" value="P:protein maturation"/>
    <property type="evidence" value="ECO:0007669"/>
    <property type="project" value="InterPro"/>
</dbReference>
<comment type="function">
    <text evidence="5">Involved in the maturation of [NiFe] hydrogenases. Required for nickel insertion into the metal center of the hydrogenase.</text>
</comment>
<dbReference type="PANTHER" id="PTHR34535:SF3">
    <property type="entry name" value="HYDROGENASE MATURATION FACTOR HYPA"/>
    <property type="match status" value="1"/>
</dbReference>
<comment type="similarity">
    <text evidence="1 5">Belongs to the HypA/HybF family.</text>
</comment>
<name>A0A5Q3QFY4_9PSEU</name>
<dbReference type="Proteomes" id="UP000371041">
    <property type="component" value="Chromosome"/>
</dbReference>
<dbReference type="PIRSF" id="PIRSF004761">
    <property type="entry name" value="Hydrgn_mat_HypA"/>
    <property type="match status" value="1"/>
</dbReference>
<feature type="binding site" evidence="5">
    <location>
        <position position="72"/>
    </location>
    <ligand>
        <name>Zn(2+)</name>
        <dbReference type="ChEBI" id="CHEBI:29105"/>
    </ligand>
</feature>
<evidence type="ECO:0000313" key="7">
    <source>
        <dbReference type="Proteomes" id="UP000371041"/>
    </source>
</evidence>
<evidence type="ECO:0000313" key="6">
    <source>
        <dbReference type="EMBL" id="QGK69727.1"/>
    </source>
</evidence>
<feature type="binding site" evidence="5">
    <location>
        <position position="90"/>
    </location>
    <ligand>
        <name>Zn(2+)</name>
        <dbReference type="ChEBI" id="CHEBI:29105"/>
    </ligand>
</feature>
<dbReference type="KEGG" id="sace:GIY23_09540"/>
<dbReference type="HAMAP" id="MF_00213">
    <property type="entry name" value="HypA_HybF"/>
    <property type="match status" value="1"/>
</dbReference>
<feature type="binding site" evidence="5">
    <location>
        <position position="4"/>
    </location>
    <ligand>
        <name>Ni(2+)</name>
        <dbReference type="ChEBI" id="CHEBI:49786"/>
    </ligand>
</feature>
<dbReference type="PROSITE" id="PS01249">
    <property type="entry name" value="HYPA"/>
    <property type="match status" value="1"/>
</dbReference>